<keyword evidence="1" id="KW-1133">Transmembrane helix</keyword>
<evidence type="ECO:0000313" key="4">
    <source>
        <dbReference type="Proteomes" id="UP000824998"/>
    </source>
</evidence>
<feature type="transmembrane region" description="Helical" evidence="1">
    <location>
        <begin position="828"/>
        <end position="849"/>
    </location>
</feature>
<evidence type="ECO:0000256" key="1">
    <source>
        <dbReference type="SAM" id="Phobius"/>
    </source>
</evidence>
<dbReference type="OrthoDB" id="4733706at2759"/>
<dbReference type="EMBL" id="MU251742">
    <property type="protein sequence ID" value="KAG9229660.1"/>
    <property type="molecule type" value="Genomic_DNA"/>
</dbReference>
<evidence type="ECO:0000313" key="3">
    <source>
        <dbReference type="EMBL" id="KAG9229660.1"/>
    </source>
</evidence>
<name>A0A9P7Y9K7_9HELO</name>
<accession>A0A9P7Y9K7</accession>
<reference evidence="3" key="1">
    <citation type="journal article" date="2021" name="IMA Fungus">
        <title>Genomic characterization of three marine fungi, including Emericellopsis atlantica sp. nov. with signatures of a generalist lifestyle and marine biomass degradation.</title>
        <authorList>
            <person name="Hagestad O.C."/>
            <person name="Hou L."/>
            <person name="Andersen J.H."/>
            <person name="Hansen E.H."/>
            <person name="Altermark B."/>
            <person name="Li C."/>
            <person name="Kuhnert E."/>
            <person name="Cox R.J."/>
            <person name="Crous P.W."/>
            <person name="Spatafora J.W."/>
            <person name="Lail K."/>
            <person name="Amirebrahimi M."/>
            <person name="Lipzen A."/>
            <person name="Pangilinan J."/>
            <person name="Andreopoulos W."/>
            <person name="Hayes R.D."/>
            <person name="Ng V."/>
            <person name="Grigoriev I.V."/>
            <person name="Jackson S.A."/>
            <person name="Sutton T.D.S."/>
            <person name="Dobson A.D.W."/>
            <person name="Rama T."/>
        </authorList>
    </citation>
    <scope>NUCLEOTIDE SEQUENCE</scope>
    <source>
        <strain evidence="3">TRa018bII</strain>
    </source>
</reference>
<protein>
    <submittedName>
        <fullName evidence="3">Uncharacterized protein</fullName>
    </submittedName>
</protein>
<keyword evidence="1" id="KW-0472">Membrane</keyword>
<feature type="signal peptide" evidence="2">
    <location>
        <begin position="1"/>
        <end position="20"/>
    </location>
</feature>
<evidence type="ECO:0000256" key="2">
    <source>
        <dbReference type="SAM" id="SignalP"/>
    </source>
</evidence>
<proteinExistence type="predicted"/>
<organism evidence="3 4">
    <name type="scientific">Amylocarpus encephaloides</name>
    <dbReference type="NCBI Taxonomy" id="45428"/>
    <lineage>
        <taxon>Eukaryota</taxon>
        <taxon>Fungi</taxon>
        <taxon>Dikarya</taxon>
        <taxon>Ascomycota</taxon>
        <taxon>Pezizomycotina</taxon>
        <taxon>Leotiomycetes</taxon>
        <taxon>Helotiales</taxon>
        <taxon>Helotiales incertae sedis</taxon>
        <taxon>Amylocarpus</taxon>
    </lineage>
</organism>
<keyword evidence="1" id="KW-0812">Transmembrane</keyword>
<dbReference type="Proteomes" id="UP000824998">
    <property type="component" value="Unassembled WGS sequence"/>
</dbReference>
<keyword evidence="2" id="KW-0732">Signal</keyword>
<feature type="chain" id="PRO_5040378091" evidence="2">
    <location>
        <begin position="21"/>
        <end position="850"/>
    </location>
</feature>
<comment type="caution">
    <text evidence="3">The sequence shown here is derived from an EMBL/GenBank/DDBJ whole genome shotgun (WGS) entry which is preliminary data.</text>
</comment>
<dbReference type="AlphaFoldDB" id="A0A9P7Y9K7"/>
<keyword evidence="4" id="KW-1185">Reference proteome</keyword>
<sequence>MRASFLYGLFASALPGLSLSSTPLVAHEVRHVDVAEKRHFGIEHFAPVEGRADTLGTFDLAKTFPAKKVLVQVALGKSQGQASESISLTAFCLSCFTTGKATVTSDGVKKDDDALGNFIDFLKNPNPEELVVDALDLAVTVNLENLGGHFEIDLSFGALGTYTIPLFKPSTPVGAQLDDKNKIGLLFTIELVLAVSGAVDFTTGFDFSFPKGASFTLNPLNGDLISMNIDGAQVNAIPVKFKSGAACVSATLRLKFQAALALEVLSKGFDFEAGVFFDPLQYKACVTFDPSKSCPLEFTQSFFEEIGAYAKAAVDLDFASLSAGPTAVSTFFTGALPSACISTSVHAAAATTKAIESTTTSQPEKGGIFAPTGVSQGTGAPVSTIIVIPTPLKNSSTISVFPTGTAPTSVEAPHWSTTATTADAPINNPPLATGTGDLPGLPITTSAPYGNSTNPSDIIVTEIVVTSTTVWPFTSTHVDGAQTSVETGVTTSTILSTITSTVCTKCSKPTALVSTPSDVVVTEVVVTSTTVCPFTSTHIDGPSTSVETGITTSTILSTVTSTVCTKCSKPTPPTPSDAIITQIVVSSTTICPYTSTHFDGPSTSIETGTSISTIYSTSTSTICTKCLAPPTAAPIIPPSPAELTTRTIYDHQTITITSCSSQYIMCPAHLATQVVETIPVVQYTTICPVSQTSFPTAPPPPVHAVTSTSAASTSIPTFAPTIVITSPISMTPIKTPIIRTLDTPPPPIATTTFAGNVTVIPPVYPVVNTTSVYIPPPATLPITTLSFQSVKSDATSIPVATGTPTVARPPVSNVTSTPPPILTNGSGAMTASMTVLFLYGVISAFAGFVL</sequence>
<gene>
    <name evidence="3" type="ORF">BJ875DRAFT_183024</name>
</gene>